<evidence type="ECO:0000313" key="2">
    <source>
        <dbReference type="Proteomes" id="UP000595814"/>
    </source>
</evidence>
<dbReference type="Proteomes" id="UP000595814">
    <property type="component" value="Chromosome"/>
</dbReference>
<name>A0AC61MWM7_9FIRM</name>
<sequence>MKNKIKDYITIGSMLFGLFFGAGNLIFPVNLGQNAGANMIQTMIGFLITAVGLPLLGTIAMGISENSSLFEMTTGINKKFGYFFTIGLYLTIGPFFALPRLGTVSFEVGLKSFIGEDKVKVFLLIFTLIFYTLAFLLSLKPSKIMVWVGKVLNPMFLLLLSSLIVVSFVNPMGHISNAEIQSNFISGAFREGFIGGYNTMDVLASLAFSIIVINSIKGLGIKEPNEIAKYTLKSGIVTLVLMSVIYGSLVYMGASSLGKIALSENGGIALNQISKYYFGFFGEILLAIIVVVACLKTAVGLITACSEMFHKIYPKISYFKFICIVTLISFVVSNVGLNSIIKLSLPVLNFLYPIAIVLIALIFLSPIFKNNKKVYIITIIFTAFASLFDALNTVAKSIGDNYILNKILKIVSNILPFFEDGFGWVIPSILGLIVGMFYFKVKGVKNK</sequence>
<organism evidence="1 2">
    <name type="scientific">Miniphocaeibacter halophilus</name>
    <dbReference type="NCBI Taxonomy" id="2931922"/>
    <lineage>
        <taxon>Bacteria</taxon>
        <taxon>Bacillati</taxon>
        <taxon>Bacillota</taxon>
        <taxon>Tissierellia</taxon>
        <taxon>Tissierellales</taxon>
        <taxon>Peptoniphilaceae</taxon>
        <taxon>Miniphocaeibacter</taxon>
    </lineage>
</organism>
<evidence type="ECO:0000313" key="1">
    <source>
        <dbReference type="EMBL" id="QQK07268.1"/>
    </source>
</evidence>
<gene>
    <name evidence="1" type="primary">brnQ</name>
    <name evidence="1" type="ORF">JFY71_08055</name>
</gene>
<dbReference type="EMBL" id="CP066744">
    <property type="protein sequence ID" value="QQK07268.1"/>
    <property type="molecule type" value="Genomic_DNA"/>
</dbReference>
<reference evidence="1 2" key="1">
    <citation type="journal article" date="2022" name="Int. J. Syst. Evol. Microbiol.">
        <title>Miniphocaeibacter halophilus sp. nov., an ammonium-tolerant acetate-producing bacterium isolated from a biogas system.</title>
        <authorList>
            <person name="Schnurer A."/>
            <person name="Singh A."/>
            <person name="Bi S."/>
            <person name="Qiao W."/>
            <person name="Westerholm M."/>
        </authorList>
    </citation>
    <scope>NUCLEOTIDE SEQUENCE [LARGE SCALE GENOMIC DNA]</scope>
    <source>
        <strain evidence="1 2">AMB_01</strain>
    </source>
</reference>
<accession>A0AC61MWM7</accession>
<protein>
    <submittedName>
        <fullName evidence="1">Branched-chain amino acid transport system II carrier protein</fullName>
    </submittedName>
</protein>
<keyword evidence="2" id="KW-1185">Reference proteome</keyword>
<proteinExistence type="predicted"/>